<dbReference type="SUPFAM" id="SSF55729">
    <property type="entry name" value="Acyl-CoA N-acyltransferases (Nat)"/>
    <property type="match status" value="1"/>
</dbReference>
<dbReference type="InterPro" id="IPR016181">
    <property type="entry name" value="Acyl_CoA_acyltransferase"/>
</dbReference>
<keyword evidence="2" id="KW-0012">Acyltransferase</keyword>
<feature type="domain" description="N-acetyltransferase" evidence="1">
    <location>
        <begin position="10"/>
        <end position="169"/>
    </location>
</feature>
<dbReference type="PANTHER" id="PTHR43792">
    <property type="entry name" value="GNAT FAMILY, PUTATIVE (AFU_ORTHOLOGUE AFUA_3G00765)-RELATED-RELATED"/>
    <property type="match status" value="1"/>
</dbReference>
<organism evidence="2 3">
    <name type="scientific">Sphingoaurantiacus capsulatus</name>
    <dbReference type="NCBI Taxonomy" id="1771310"/>
    <lineage>
        <taxon>Bacteria</taxon>
        <taxon>Pseudomonadati</taxon>
        <taxon>Pseudomonadota</taxon>
        <taxon>Alphaproteobacteria</taxon>
        <taxon>Sphingomonadales</taxon>
        <taxon>Sphingosinicellaceae</taxon>
        <taxon>Sphingoaurantiacus</taxon>
    </lineage>
</organism>
<dbReference type="RefSeq" id="WP_380858222.1">
    <property type="nucleotide sequence ID" value="NZ_JBHRXV010000004.1"/>
</dbReference>
<dbReference type="InterPro" id="IPR051531">
    <property type="entry name" value="N-acetyltransferase"/>
</dbReference>
<proteinExistence type="predicted"/>
<dbReference type="GO" id="GO:0016746">
    <property type="term" value="F:acyltransferase activity"/>
    <property type="evidence" value="ECO:0007669"/>
    <property type="project" value="UniProtKB-KW"/>
</dbReference>
<dbReference type="PANTHER" id="PTHR43792:SF1">
    <property type="entry name" value="N-ACETYLTRANSFERASE DOMAIN-CONTAINING PROTEIN"/>
    <property type="match status" value="1"/>
</dbReference>
<dbReference type="EMBL" id="JBHRXV010000004">
    <property type="protein sequence ID" value="MFC3712062.1"/>
    <property type="molecule type" value="Genomic_DNA"/>
</dbReference>
<dbReference type="Proteomes" id="UP001595615">
    <property type="component" value="Unassembled WGS sequence"/>
</dbReference>
<name>A0ABV7X7Q9_9SPHN</name>
<gene>
    <name evidence="2" type="ORF">ACFOMD_05755</name>
</gene>
<dbReference type="EC" id="2.3.-.-" evidence="2"/>
<dbReference type="InterPro" id="IPR000182">
    <property type="entry name" value="GNAT_dom"/>
</dbReference>
<keyword evidence="2" id="KW-0808">Transferase</keyword>
<dbReference type="PROSITE" id="PS51186">
    <property type="entry name" value="GNAT"/>
    <property type="match status" value="1"/>
</dbReference>
<evidence type="ECO:0000313" key="2">
    <source>
        <dbReference type="EMBL" id="MFC3712062.1"/>
    </source>
</evidence>
<dbReference type="Gene3D" id="3.40.630.30">
    <property type="match status" value="1"/>
</dbReference>
<protein>
    <submittedName>
        <fullName evidence="2">GNAT family N-acetyltransferase</fullName>
        <ecNumber evidence="2">2.3.-.-</ecNumber>
    </submittedName>
</protein>
<accession>A0ABV7X7Q9</accession>
<evidence type="ECO:0000313" key="3">
    <source>
        <dbReference type="Proteomes" id="UP001595615"/>
    </source>
</evidence>
<keyword evidence="3" id="KW-1185">Reference proteome</keyword>
<evidence type="ECO:0000259" key="1">
    <source>
        <dbReference type="PROSITE" id="PS51186"/>
    </source>
</evidence>
<reference evidence="3" key="1">
    <citation type="journal article" date="2019" name="Int. J. Syst. Evol. Microbiol.">
        <title>The Global Catalogue of Microorganisms (GCM) 10K type strain sequencing project: providing services to taxonomists for standard genome sequencing and annotation.</title>
        <authorList>
            <consortium name="The Broad Institute Genomics Platform"/>
            <consortium name="The Broad Institute Genome Sequencing Center for Infectious Disease"/>
            <person name="Wu L."/>
            <person name="Ma J."/>
        </authorList>
    </citation>
    <scope>NUCLEOTIDE SEQUENCE [LARGE SCALE GENOMIC DNA]</scope>
    <source>
        <strain evidence="3">KCTC 42644</strain>
    </source>
</reference>
<comment type="caution">
    <text evidence="2">The sequence shown here is derived from an EMBL/GenBank/DDBJ whole genome shotgun (WGS) entry which is preliminary data.</text>
</comment>
<sequence length="188" mass="20472">MIPTLTTDRLILRPHGPDDVEPYMALMQEPTVAEFLTLDGKPQARADAWRALASLVGCWTLRGYGMWAIEERATGRYVGRAGPWQPEGWPGFEIGWGVSPSVQGKGYATEAATVAARWSFDTLGVDRILHIIRPDNVASQRVAANIGATIVDQWEAPWGGTYDLWGTDRDGFAASPAYARHNGGSTTA</sequence>
<dbReference type="Pfam" id="PF13302">
    <property type="entry name" value="Acetyltransf_3"/>
    <property type="match status" value="1"/>
</dbReference>